<dbReference type="InterPro" id="IPR001227">
    <property type="entry name" value="Ac_transferase_dom_sf"/>
</dbReference>
<keyword evidence="10" id="KW-0275">Fatty acid biosynthesis</keyword>
<dbReference type="SUPFAM" id="SSF52151">
    <property type="entry name" value="FabD/lysophospholipase-like"/>
    <property type="match status" value="1"/>
</dbReference>
<evidence type="ECO:0000256" key="7">
    <source>
        <dbReference type="ARBA" id="ARBA00022946"/>
    </source>
</evidence>
<evidence type="ECO:0000256" key="8">
    <source>
        <dbReference type="ARBA" id="ARBA00023098"/>
    </source>
</evidence>
<dbReference type="EC" id="2.3.1.39" evidence="3"/>
<dbReference type="InterPro" id="IPR016036">
    <property type="entry name" value="Malonyl_transacylase_ACP-bd"/>
</dbReference>
<keyword evidence="5" id="KW-0808">Transferase</keyword>
<keyword evidence="8" id="KW-0443">Lipid metabolism</keyword>
<dbReference type="OrthoDB" id="541883at2759"/>
<evidence type="ECO:0000256" key="1">
    <source>
        <dbReference type="ARBA" id="ARBA00004173"/>
    </source>
</evidence>
<evidence type="ECO:0000256" key="6">
    <source>
        <dbReference type="ARBA" id="ARBA00022832"/>
    </source>
</evidence>
<evidence type="ECO:0000256" key="5">
    <source>
        <dbReference type="ARBA" id="ARBA00022679"/>
    </source>
</evidence>
<evidence type="ECO:0000256" key="2">
    <source>
        <dbReference type="ARBA" id="ARBA00005194"/>
    </source>
</evidence>
<dbReference type="InterPro" id="IPR014043">
    <property type="entry name" value="Acyl_transferase_dom"/>
</dbReference>
<evidence type="ECO:0000259" key="13">
    <source>
        <dbReference type="SMART" id="SM00827"/>
    </source>
</evidence>
<evidence type="ECO:0000313" key="14">
    <source>
        <dbReference type="EMBL" id="KAJ8041864.1"/>
    </source>
</evidence>
<reference evidence="14" key="1">
    <citation type="submission" date="2021-10" db="EMBL/GenBank/DDBJ databases">
        <title>Tropical sea cucumber genome reveals ecological adaptation and Cuvierian tubules defense mechanism.</title>
        <authorList>
            <person name="Chen T."/>
        </authorList>
    </citation>
    <scope>NUCLEOTIDE SEQUENCE</scope>
    <source>
        <strain evidence="14">Nanhai2018</strain>
        <tissue evidence="14">Muscle</tissue>
    </source>
</reference>
<dbReference type="FunFam" id="3.30.70.250:FF:000005">
    <property type="entry name" value="Malonyl-CoA-acyl carrier protein transacylase, mitochondrial"/>
    <property type="match status" value="1"/>
</dbReference>
<comment type="similarity">
    <text evidence="11">Belongs to the type II malonyltransferase family.</text>
</comment>
<gene>
    <name evidence="14" type="ORF">HOLleu_12786</name>
</gene>
<dbReference type="InterPro" id="IPR052760">
    <property type="entry name" value="Mitochondrial_malonyltrans"/>
</dbReference>
<evidence type="ECO:0000256" key="9">
    <source>
        <dbReference type="ARBA" id="ARBA00023128"/>
    </source>
</evidence>
<accession>A0A9Q1HD79</accession>
<keyword evidence="9" id="KW-0496">Mitochondrion</keyword>
<evidence type="ECO:0000256" key="4">
    <source>
        <dbReference type="ARBA" id="ARBA00022516"/>
    </source>
</evidence>
<dbReference type="AlphaFoldDB" id="A0A9Q1HD79"/>
<dbReference type="InterPro" id="IPR016035">
    <property type="entry name" value="Acyl_Trfase/lysoPLipase"/>
</dbReference>
<feature type="domain" description="Malonyl-CoA:ACP transacylase (MAT)" evidence="13">
    <location>
        <begin position="137"/>
        <end position="439"/>
    </location>
</feature>
<dbReference type="PANTHER" id="PTHR47170:SF2">
    <property type="entry name" value="MALONYL-COA:ACP TRANSACYLASE (MAT) DOMAIN-CONTAINING PROTEIN"/>
    <property type="match status" value="1"/>
</dbReference>
<dbReference type="Pfam" id="PF00698">
    <property type="entry name" value="Acyl_transf_1"/>
    <property type="match status" value="1"/>
</dbReference>
<protein>
    <recommendedName>
        <fullName evidence="3">[acyl-carrier-protein] S-malonyltransferase</fullName>
        <ecNumber evidence="3">2.3.1.39</ecNumber>
    </recommendedName>
    <alternativeName>
        <fullName evidence="12">[Acyl-carrier-protein] malonyltransferase</fullName>
    </alternativeName>
</protein>
<dbReference type="EMBL" id="JAIZAY010000005">
    <property type="protein sequence ID" value="KAJ8041864.1"/>
    <property type="molecule type" value="Genomic_DNA"/>
</dbReference>
<dbReference type="PANTHER" id="PTHR47170">
    <property type="entry name" value="MALONYL-COA ACP TRANSACYLASE, ACP-BINDING"/>
    <property type="match status" value="1"/>
</dbReference>
<proteinExistence type="inferred from homology"/>
<evidence type="ECO:0000256" key="10">
    <source>
        <dbReference type="ARBA" id="ARBA00023160"/>
    </source>
</evidence>
<dbReference type="GO" id="GO:0005739">
    <property type="term" value="C:mitochondrion"/>
    <property type="evidence" value="ECO:0007669"/>
    <property type="project" value="UniProtKB-SubCell"/>
</dbReference>
<dbReference type="Gene3D" id="3.30.70.250">
    <property type="entry name" value="Malonyl-CoA ACP transacylase, ACP-binding"/>
    <property type="match status" value="1"/>
</dbReference>
<keyword evidence="15" id="KW-1185">Reference proteome</keyword>
<dbReference type="Proteomes" id="UP001152320">
    <property type="component" value="Chromosome 5"/>
</dbReference>
<dbReference type="Gene3D" id="3.40.366.10">
    <property type="entry name" value="Malonyl-Coenzyme A Acyl Carrier Protein, domain 2"/>
    <property type="match status" value="1"/>
</dbReference>
<dbReference type="GO" id="GO:0006633">
    <property type="term" value="P:fatty acid biosynthetic process"/>
    <property type="evidence" value="ECO:0007669"/>
    <property type="project" value="UniProtKB-KW"/>
</dbReference>
<comment type="subcellular location">
    <subcellularLocation>
        <location evidence="1">Mitochondrion</location>
    </subcellularLocation>
</comment>
<evidence type="ECO:0000256" key="12">
    <source>
        <dbReference type="ARBA" id="ARBA00077751"/>
    </source>
</evidence>
<keyword evidence="7" id="KW-0809">Transit peptide</keyword>
<sequence>MATPFIIRNSFIQVGWKRFLTPCYLCVEKFSFANYNSLSHRNSDSALISKQTSFHKLNLALHDSTESREGNSGSVPNHTEGSPTIQSIVEEAKESSVTAQLEEMDFVGLSEIEKSALTSDDKPMLPKVNPQDTSVLLFPGQGSQFVGMCNDFLKYPNVSDMFEVASDLLRYDLKGLCVNGPKGDLDQTMYCQPAVFVTSLAAVEKLKAENPQAIENCVTAAGFSVGEFAALVFAGSLAFEEALYLIQVRAEAMQRASENVKTGMLSVVGRNKARYNYMCKEAATYCQNNGVNDALCRVANYLYPDARVLAGNVEALDFIQERAKEFHLRLARRLPVSGAFHTPFMESAQERFNKALDKVTFQAPLINVHSNVDGRVYQNPKQIKEKLKKQLTMPVKWEQTMHEIFERKKGVAFPKTYEVGPGKQLGTILQRINLKAYEQYTKVS</sequence>
<keyword evidence="4" id="KW-0444">Lipid biosynthesis</keyword>
<dbReference type="SUPFAM" id="SSF55048">
    <property type="entry name" value="Probable ACP-binding domain of malonyl-CoA ACP transacylase"/>
    <property type="match status" value="1"/>
</dbReference>
<comment type="caution">
    <text evidence="14">The sequence shown here is derived from an EMBL/GenBank/DDBJ whole genome shotgun (WGS) entry which is preliminary data.</text>
</comment>
<evidence type="ECO:0000313" key="15">
    <source>
        <dbReference type="Proteomes" id="UP001152320"/>
    </source>
</evidence>
<organism evidence="14 15">
    <name type="scientific">Holothuria leucospilota</name>
    <name type="common">Black long sea cucumber</name>
    <name type="synonym">Mertensiothuria leucospilota</name>
    <dbReference type="NCBI Taxonomy" id="206669"/>
    <lineage>
        <taxon>Eukaryota</taxon>
        <taxon>Metazoa</taxon>
        <taxon>Echinodermata</taxon>
        <taxon>Eleutherozoa</taxon>
        <taxon>Echinozoa</taxon>
        <taxon>Holothuroidea</taxon>
        <taxon>Aspidochirotacea</taxon>
        <taxon>Aspidochirotida</taxon>
        <taxon>Holothuriidae</taxon>
        <taxon>Holothuria</taxon>
    </lineage>
</organism>
<dbReference type="SMART" id="SM00827">
    <property type="entry name" value="PKS_AT"/>
    <property type="match status" value="1"/>
</dbReference>
<dbReference type="GO" id="GO:0004314">
    <property type="term" value="F:[acyl-carrier-protein] S-malonyltransferase activity"/>
    <property type="evidence" value="ECO:0007669"/>
    <property type="project" value="UniProtKB-EC"/>
</dbReference>
<evidence type="ECO:0000256" key="3">
    <source>
        <dbReference type="ARBA" id="ARBA00013258"/>
    </source>
</evidence>
<comment type="pathway">
    <text evidence="2">Lipid metabolism; fatty acid biosynthesis.</text>
</comment>
<name>A0A9Q1HD79_HOLLE</name>
<keyword evidence="6" id="KW-0276">Fatty acid metabolism</keyword>
<evidence type="ECO:0000256" key="11">
    <source>
        <dbReference type="ARBA" id="ARBA00061523"/>
    </source>
</evidence>